<dbReference type="OrthoDB" id="9989086at2"/>
<dbReference type="STRING" id="869213.GCA_000517085_01406"/>
<comment type="caution">
    <text evidence="1">The sequence shown here is derived from an EMBL/GenBank/DDBJ whole genome shotgun (WGS) entry which is preliminary data.</text>
</comment>
<protein>
    <recommendedName>
        <fullName evidence="3">Universal stress protein family protein</fullName>
    </recommendedName>
</protein>
<evidence type="ECO:0000313" key="2">
    <source>
        <dbReference type="Proteomes" id="UP000019402"/>
    </source>
</evidence>
<name>W7YLF9_9BACT</name>
<accession>W7YLF9</accession>
<dbReference type="RefSeq" id="WP_027471238.1">
    <property type="nucleotide sequence ID" value="NZ_BAMD01000019.1"/>
</dbReference>
<evidence type="ECO:0008006" key="3">
    <source>
        <dbReference type="Google" id="ProtNLM"/>
    </source>
</evidence>
<dbReference type="Proteomes" id="UP000019402">
    <property type="component" value="Unassembled WGS sequence"/>
</dbReference>
<keyword evidence="2" id="KW-1185">Reference proteome</keyword>
<reference evidence="1 2" key="1">
    <citation type="journal article" date="2014" name="Genome Announc.">
        <title>Draft Genome Sequence of Cytophaga fermentans JCM 21142T, a Facultative Anaerobe Isolated from Marine Mud.</title>
        <authorList>
            <person name="Starns D."/>
            <person name="Oshima K."/>
            <person name="Suda W."/>
            <person name="Iino T."/>
            <person name="Yuki M."/>
            <person name="Inoue J."/>
            <person name="Kitamura K."/>
            <person name="Iida T."/>
            <person name="Darby A."/>
            <person name="Hattori M."/>
            <person name="Ohkuma M."/>
        </authorList>
    </citation>
    <scope>NUCLEOTIDE SEQUENCE [LARGE SCALE GENOMIC DNA]</scope>
    <source>
        <strain evidence="1 2">JCM 21142</strain>
    </source>
</reference>
<gene>
    <name evidence="1" type="ORF">JCM21142_41879</name>
</gene>
<dbReference type="EMBL" id="BAMD01000019">
    <property type="protein sequence ID" value="GAF03214.1"/>
    <property type="molecule type" value="Genomic_DNA"/>
</dbReference>
<dbReference type="AlphaFoldDB" id="W7YLF9"/>
<evidence type="ECO:0000313" key="1">
    <source>
        <dbReference type="EMBL" id="GAF03214.1"/>
    </source>
</evidence>
<sequence length="131" mass="14675">MPLKRIIVPVNLSREPKFILEYASNLALVSNAKLSCICHGGEESGKSIRHRSEAIKKDGHLMLSYVRTINEILVGKKIAYEVIITSNGISKSLKNYTTMSTPYLLVIELSDIDLIYPLIVHLNAPSVLFHR</sequence>
<organism evidence="1 2">
    <name type="scientific">Saccharicrinis fermentans DSM 9555 = JCM 21142</name>
    <dbReference type="NCBI Taxonomy" id="869213"/>
    <lineage>
        <taxon>Bacteria</taxon>
        <taxon>Pseudomonadati</taxon>
        <taxon>Bacteroidota</taxon>
        <taxon>Bacteroidia</taxon>
        <taxon>Marinilabiliales</taxon>
        <taxon>Marinilabiliaceae</taxon>
        <taxon>Saccharicrinis</taxon>
    </lineage>
</organism>
<proteinExistence type="predicted"/>